<sequence>MLNCLIPMICFPRVTQRELVKLMVAKGASSLPAINETSARQIPYLETKVEDFNLDTAKLPFDTYAPVKLCQ</sequence>
<evidence type="ECO:0000313" key="1">
    <source>
        <dbReference type="EMBL" id="TVU35210.1"/>
    </source>
</evidence>
<protein>
    <submittedName>
        <fullName evidence="1">Uncharacterized protein</fullName>
    </submittedName>
</protein>
<dbReference type="AlphaFoldDB" id="A0A5J9VJI4"/>
<gene>
    <name evidence="1" type="ORF">EJB05_17088</name>
</gene>
<keyword evidence="2" id="KW-1185">Reference proteome</keyword>
<reference evidence="1 2" key="1">
    <citation type="journal article" date="2019" name="Sci. Rep.">
        <title>A high-quality genome of Eragrostis curvula grass provides insights into Poaceae evolution and supports new strategies to enhance forage quality.</title>
        <authorList>
            <person name="Carballo J."/>
            <person name="Santos B.A.C.M."/>
            <person name="Zappacosta D."/>
            <person name="Garbus I."/>
            <person name="Selva J.P."/>
            <person name="Gallo C.A."/>
            <person name="Diaz A."/>
            <person name="Albertini E."/>
            <person name="Caccamo M."/>
            <person name="Echenique V."/>
        </authorList>
    </citation>
    <scope>NUCLEOTIDE SEQUENCE [LARGE SCALE GENOMIC DNA]</scope>
    <source>
        <strain evidence="2">cv. Victoria</strain>
        <tissue evidence="1">Leaf</tissue>
    </source>
</reference>
<dbReference type="Proteomes" id="UP000324897">
    <property type="component" value="Unassembled WGS sequence"/>
</dbReference>
<name>A0A5J9VJI4_9POAL</name>
<organism evidence="1 2">
    <name type="scientific">Eragrostis curvula</name>
    <name type="common">weeping love grass</name>
    <dbReference type="NCBI Taxonomy" id="38414"/>
    <lineage>
        <taxon>Eukaryota</taxon>
        <taxon>Viridiplantae</taxon>
        <taxon>Streptophyta</taxon>
        <taxon>Embryophyta</taxon>
        <taxon>Tracheophyta</taxon>
        <taxon>Spermatophyta</taxon>
        <taxon>Magnoliopsida</taxon>
        <taxon>Liliopsida</taxon>
        <taxon>Poales</taxon>
        <taxon>Poaceae</taxon>
        <taxon>PACMAD clade</taxon>
        <taxon>Chloridoideae</taxon>
        <taxon>Eragrostideae</taxon>
        <taxon>Eragrostidinae</taxon>
        <taxon>Eragrostis</taxon>
    </lineage>
</organism>
<evidence type="ECO:0000313" key="2">
    <source>
        <dbReference type="Proteomes" id="UP000324897"/>
    </source>
</evidence>
<dbReference type="EMBL" id="RWGY01000009">
    <property type="protein sequence ID" value="TVU35210.1"/>
    <property type="molecule type" value="Genomic_DNA"/>
</dbReference>
<dbReference type="Gramene" id="TVU35210">
    <property type="protein sequence ID" value="TVU35210"/>
    <property type="gene ID" value="EJB05_17088"/>
</dbReference>
<comment type="caution">
    <text evidence="1">The sequence shown here is derived from an EMBL/GenBank/DDBJ whole genome shotgun (WGS) entry which is preliminary data.</text>
</comment>
<proteinExistence type="predicted"/>
<accession>A0A5J9VJI4</accession>